<name>D8SWH1_SELML</name>
<organism evidence="3">
    <name type="scientific">Selaginella moellendorffii</name>
    <name type="common">Spikemoss</name>
    <dbReference type="NCBI Taxonomy" id="88036"/>
    <lineage>
        <taxon>Eukaryota</taxon>
        <taxon>Viridiplantae</taxon>
        <taxon>Streptophyta</taxon>
        <taxon>Embryophyta</taxon>
        <taxon>Tracheophyta</taxon>
        <taxon>Lycopodiopsida</taxon>
        <taxon>Selaginellales</taxon>
        <taxon>Selaginellaceae</taxon>
        <taxon>Selaginella</taxon>
    </lineage>
</organism>
<dbReference type="OMA" id="NAHKQEQ"/>
<reference evidence="2 3" key="1">
    <citation type="journal article" date="2011" name="Science">
        <title>The Selaginella genome identifies genetic changes associated with the evolution of vascular plants.</title>
        <authorList>
            <person name="Banks J.A."/>
            <person name="Nishiyama T."/>
            <person name="Hasebe M."/>
            <person name="Bowman J.L."/>
            <person name="Gribskov M."/>
            <person name="dePamphilis C."/>
            <person name="Albert V.A."/>
            <person name="Aono N."/>
            <person name="Aoyama T."/>
            <person name="Ambrose B.A."/>
            <person name="Ashton N.W."/>
            <person name="Axtell M.J."/>
            <person name="Barker E."/>
            <person name="Barker M.S."/>
            <person name="Bennetzen J.L."/>
            <person name="Bonawitz N.D."/>
            <person name="Chapple C."/>
            <person name="Cheng C."/>
            <person name="Correa L.G."/>
            <person name="Dacre M."/>
            <person name="DeBarry J."/>
            <person name="Dreyer I."/>
            <person name="Elias M."/>
            <person name="Engstrom E.M."/>
            <person name="Estelle M."/>
            <person name="Feng L."/>
            <person name="Finet C."/>
            <person name="Floyd S.K."/>
            <person name="Frommer W.B."/>
            <person name="Fujita T."/>
            <person name="Gramzow L."/>
            <person name="Gutensohn M."/>
            <person name="Harholt J."/>
            <person name="Hattori M."/>
            <person name="Heyl A."/>
            <person name="Hirai T."/>
            <person name="Hiwatashi Y."/>
            <person name="Ishikawa M."/>
            <person name="Iwata M."/>
            <person name="Karol K.G."/>
            <person name="Koehler B."/>
            <person name="Kolukisaoglu U."/>
            <person name="Kubo M."/>
            <person name="Kurata T."/>
            <person name="Lalonde S."/>
            <person name="Li K."/>
            <person name="Li Y."/>
            <person name="Litt A."/>
            <person name="Lyons E."/>
            <person name="Manning G."/>
            <person name="Maruyama T."/>
            <person name="Michael T.P."/>
            <person name="Mikami K."/>
            <person name="Miyazaki S."/>
            <person name="Morinaga S."/>
            <person name="Murata T."/>
            <person name="Mueller-Roeber B."/>
            <person name="Nelson D.R."/>
            <person name="Obara M."/>
            <person name="Oguri Y."/>
            <person name="Olmstead R.G."/>
            <person name="Onodera N."/>
            <person name="Petersen B.L."/>
            <person name="Pils B."/>
            <person name="Prigge M."/>
            <person name="Rensing S.A."/>
            <person name="Riano-Pachon D.M."/>
            <person name="Roberts A.W."/>
            <person name="Sato Y."/>
            <person name="Scheller H.V."/>
            <person name="Schulz B."/>
            <person name="Schulz C."/>
            <person name="Shakirov E.V."/>
            <person name="Shibagaki N."/>
            <person name="Shinohara N."/>
            <person name="Shippen D.E."/>
            <person name="Soerensen I."/>
            <person name="Sotooka R."/>
            <person name="Sugimoto N."/>
            <person name="Sugita M."/>
            <person name="Sumikawa N."/>
            <person name="Tanurdzic M."/>
            <person name="Theissen G."/>
            <person name="Ulvskov P."/>
            <person name="Wakazuki S."/>
            <person name="Weng J.K."/>
            <person name="Willats W.W."/>
            <person name="Wipf D."/>
            <person name="Wolf P.G."/>
            <person name="Yang L."/>
            <person name="Zimmer A.D."/>
            <person name="Zhu Q."/>
            <person name="Mitros T."/>
            <person name="Hellsten U."/>
            <person name="Loque D."/>
            <person name="Otillar R."/>
            <person name="Salamov A."/>
            <person name="Schmutz J."/>
            <person name="Shapiro H."/>
            <person name="Lindquist E."/>
            <person name="Lucas S."/>
            <person name="Rokhsar D."/>
            <person name="Grigoriev I.V."/>
        </authorList>
    </citation>
    <scope>NUCLEOTIDE SEQUENCE [LARGE SCALE GENOMIC DNA]</scope>
</reference>
<dbReference type="Proteomes" id="UP000001514">
    <property type="component" value="Unassembled WGS sequence"/>
</dbReference>
<evidence type="ECO:0000256" key="1">
    <source>
        <dbReference type="SAM" id="MobiDB-lite"/>
    </source>
</evidence>
<keyword evidence="3" id="KW-1185">Reference proteome</keyword>
<dbReference type="AlphaFoldDB" id="D8SWH1"/>
<dbReference type="EMBL" id="GL377648">
    <property type="protein sequence ID" value="EFJ11226.1"/>
    <property type="molecule type" value="Genomic_DNA"/>
</dbReference>
<proteinExistence type="predicted"/>
<evidence type="ECO:0000313" key="2">
    <source>
        <dbReference type="EMBL" id="EFJ11226.1"/>
    </source>
</evidence>
<dbReference type="HOGENOM" id="CLU_1838590_0_0_1"/>
<feature type="compositionally biased region" description="Basic and acidic residues" evidence="1">
    <location>
        <begin position="51"/>
        <end position="72"/>
    </location>
</feature>
<gene>
    <name evidence="2" type="ORF">SELMODRAFT_426474</name>
</gene>
<dbReference type="Gramene" id="EFJ11226">
    <property type="protein sequence ID" value="EFJ11226"/>
    <property type="gene ID" value="SELMODRAFT_426474"/>
</dbReference>
<protein>
    <submittedName>
        <fullName evidence="2">Uncharacterized protein</fullName>
    </submittedName>
</protein>
<dbReference type="GO" id="GO:0003677">
    <property type="term" value="F:DNA binding"/>
    <property type="evidence" value="ECO:0007669"/>
    <property type="project" value="InterPro"/>
</dbReference>
<dbReference type="SMART" id="SM00384">
    <property type="entry name" value="AT_hook"/>
    <property type="match status" value="2"/>
</dbReference>
<dbReference type="InParanoid" id="D8SWH1"/>
<dbReference type="KEGG" id="smo:SELMODRAFT_426474"/>
<sequence>MGRTKARSKKSIEDDATNNLGMDNRAAEAPRKRGRPKKVIQHESEEDQQEKEEKHEEQEGVLDDHFDPKPFFEDSGSSKDVVNAHKQEQNEEAPARFLPRKRGRPPKAKAIAVAPEQQAKKKGYSRRKSEPHRAAGFAAK</sequence>
<accession>D8SWH1</accession>
<evidence type="ECO:0000313" key="3">
    <source>
        <dbReference type="Proteomes" id="UP000001514"/>
    </source>
</evidence>
<feature type="region of interest" description="Disordered" evidence="1">
    <location>
        <begin position="1"/>
        <end position="140"/>
    </location>
</feature>
<dbReference type="Pfam" id="PF02178">
    <property type="entry name" value="AT_hook"/>
    <property type="match status" value="2"/>
</dbReference>
<dbReference type="InterPro" id="IPR017956">
    <property type="entry name" value="AT_hook_DNA-bd_motif"/>
</dbReference>
<feature type="compositionally biased region" description="Basic residues" evidence="1">
    <location>
        <begin position="98"/>
        <end position="107"/>
    </location>
</feature>